<evidence type="ECO:0000256" key="1">
    <source>
        <dbReference type="ARBA" id="ARBA00004162"/>
    </source>
</evidence>
<evidence type="ECO:0000313" key="12">
    <source>
        <dbReference type="EMBL" id="MFB9524343.1"/>
    </source>
</evidence>
<evidence type="ECO:0000313" key="13">
    <source>
        <dbReference type="Proteomes" id="UP001589718"/>
    </source>
</evidence>
<dbReference type="EMBL" id="JBHMCR010000021">
    <property type="protein sequence ID" value="MFB9524343.1"/>
    <property type="molecule type" value="Genomic_DNA"/>
</dbReference>
<dbReference type="PANTHER" id="PTHR40765">
    <property type="entry name" value="ESX-2 SECRETION SYSTEM ATPASE ECCB2"/>
    <property type="match status" value="1"/>
</dbReference>
<keyword evidence="5" id="KW-0547">Nucleotide-binding</keyword>
<evidence type="ECO:0000256" key="5">
    <source>
        <dbReference type="ARBA" id="ARBA00022741"/>
    </source>
</evidence>
<gene>
    <name evidence="12" type="primary">eccB</name>
    <name evidence="12" type="ORF">ACFFTU_30845</name>
</gene>
<sequence>MASRRDELNAYVFAKRRLVAQFLRPTSTGSDEGAPRPLRAVLPGVLAGAVGLAGFGVWGLLSPAAPPGWQAPYANVIVANPSTTRYVVLRTNGKAQLHPVLNMASARLLVDTQGRRGQLVIRVADRLIDEEEKLPRGPAVGIPYAPDRLPSRREATTPKRWAACDRPVPRGEDVRTAVFVFSARDEDKLKRPRLLHGGQLLYVRSTAEEGGHHVVDATGTAYPIDHTDGLLLRLVVGSGRAPQPVSREWLDTLHAGSRITMPPVPGATRPSRVRQLPPQARRIGTVLQAREGGKRQRYVVLADRIAPVTDFVAALLLGSDALRAIPQTEPIAARIPSTGAWFRPYGKGRWPDLAPAARPASATVCSVLHSVDRATGRTTLGVWSGPGFPRPLPGPTTPSYVTPGSGQLYRQFTGDRTDVGPVFLATDAGFRHSIQTRGGAEPGDTGHRDGPDPAAKGAAKAAVDLLGYSDASYIPVPRAWSSLLPTGPRLSTGAAVQVQGP</sequence>
<evidence type="ECO:0000256" key="6">
    <source>
        <dbReference type="ARBA" id="ARBA00022801"/>
    </source>
</evidence>
<dbReference type="Gene3D" id="2.40.50.910">
    <property type="entry name" value="Type VII secretion system EccB, repeat 3 domain"/>
    <property type="match status" value="1"/>
</dbReference>
<name>A0ABV5PM96_STRCM</name>
<keyword evidence="9 11" id="KW-0472">Membrane</keyword>
<dbReference type="PANTHER" id="PTHR40765:SF2">
    <property type="entry name" value="ESX-2 SECRETION SYSTEM ATPASE ECCB2"/>
    <property type="match status" value="1"/>
</dbReference>
<organism evidence="12 13">
    <name type="scientific">Streptomyces cremeus</name>
    <dbReference type="NCBI Taxonomy" id="66881"/>
    <lineage>
        <taxon>Bacteria</taxon>
        <taxon>Bacillati</taxon>
        <taxon>Actinomycetota</taxon>
        <taxon>Actinomycetes</taxon>
        <taxon>Kitasatosporales</taxon>
        <taxon>Streptomycetaceae</taxon>
        <taxon>Streptomyces</taxon>
    </lineage>
</organism>
<dbReference type="NCBIfam" id="TIGR03919">
    <property type="entry name" value="T7SS_EccB"/>
    <property type="match status" value="1"/>
</dbReference>
<comment type="caution">
    <text evidence="12">The sequence shown here is derived from an EMBL/GenBank/DDBJ whole genome shotgun (WGS) entry which is preliminary data.</text>
</comment>
<evidence type="ECO:0000256" key="11">
    <source>
        <dbReference type="SAM" id="Phobius"/>
    </source>
</evidence>
<dbReference type="InterPro" id="IPR007795">
    <property type="entry name" value="T7SS_EccB"/>
</dbReference>
<evidence type="ECO:0000256" key="3">
    <source>
        <dbReference type="ARBA" id="ARBA00022475"/>
    </source>
</evidence>
<feature type="region of interest" description="Disordered" evidence="10">
    <location>
        <begin position="434"/>
        <end position="456"/>
    </location>
</feature>
<keyword evidence="4 11" id="KW-0812">Transmembrane</keyword>
<evidence type="ECO:0000256" key="8">
    <source>
        <dbReference type="ARBA" id="ARBA00022989"/>
    </source>
</evidence>
<keyword evidence="6" id="KW-0378">Hydrolase</keyword>
<keyword evidence="13" id="KW-1185">Reference proteome</keyword>
<feature type="transmembrane region" description="Helical" evidence="11">
    <location>
        <begin position="40"/>
        <end position="61"/>
    </location>
</feature>
<accession>A0ABV5PM96</accession>
<dbReference type="InterPro" id="IPR044857">
    <property type="entry name" value="T7SS_EccB_R1"/>
</dbReference>
<dbReference type="Proteomes" id="UP001589718">
    <property type="component" value="Unassembled WGS sequence"/>
</dbReference>
<dbReference type="Gene3D" id="3.30.2390.20">
    <property type="entry name" value="Type VII secretion system EccB, repeat 1 domain"/>
    <property type="match status" value="1"/>
</dbReference>
<proteinExistence type="inferred from homology"/>
<evidence type="ECO:0000256" key="2">
    <source>
        <dbReference type="ARBA" id="ARBA00008149"/>
    </source>
</evidence>
<keyword evidence="8 11" id="KW-1133">Transmembrane helix</keyword>
<evidence type="ECO:0000256" key="9">
    <source>
        <dbReference type="ARBA" id="ARBA00023136"/>
    </source>
</evidence>
<keyword evidence="3" id="KW-1003">Cell membrane</keyword>
<dbReference type="InterPro" id="IPR042485">
    <property type="entry name" value="T7SS_EccB_R3"/>
</dbReference>
<comment type="subcellular location">
    <subcellularLocation>
        <location evidence="1">Cell membrane</location>
        <topology evidence="1">Single-pass membrane protein</topology>
    </subcellularLocation>
</comment>
<feature type="region of interest" description="Disordered" evidence="10">
    <location>
        <begin position="139"/>
        <end position="158"/>
    </location>
</feature>
<dbReference type="Pfam" id="PF05108">
    <property type="entry name" value="T7SS_ESX1_EccB"/>
    <property type="match status" value="1"/>
</dbReference>
<reference evidence="12 13" key="1">
    <citation type="submission" date="2024-09" db="EMBL/GenBank/DDBJ databases">
        <authorList>
            <person name="Sun Q."/>
            <person name="Mori K."/>
        </authorList>
    </citation>
    <scope>NUCLEOTIDE SEQUENCE [LARGE SCALE GENOMIC DNA]</scope>
    <source>
        <strain evidence="12 13">JCM 4362</strain>
    </source>
</reference>
<keyword evidence="7" id="KW-0067">ATP-binding</keyword>
<evidence type="ECO:0000256" key="10">
    <source>
        <dbReference type="SAM" id="MobiDB-lite"/>
    </source>
</evidence>
<evidence type="ECO:0000256" key="4">
    <source>
        <dbReference type="ARBA" id="ARBA00022692"/>
    </source>
</evidence>
<evidence type="ECO:0000256" key="7">
    <source>
        <dbReference type="ARBA" id="ARBA00022840"/>
    </source>
</evidence>
<dbReference type="RefSeq" id="WP_345220145.1">
    <property type="nucleotide sequence ID" value="NZ_BAAAXE010000011.1"/>
</dbReference>
<comment type="similarity">
    <text evidence="2">Belongs to the EccB family.</text>
</comment>
<protein>
    <submittedName>
        <fullName evidence="12">Type VII secretion protein EccB</fullName>
    </submittedName>
</protein>